<dbReference type="Proteomes" id="UP001164776">
    <property type="component" value="Unassembled WGS sequence"/>
</dbReference>
<accession>A0A9W8CG18</accession>
<reference evidence="2 3" key="1">
    <citation type="submission" date="2022-10" db="EMBL/GenBank/DDBJ databases">
        <title>WGS assembly of Paspalum vaginatum 540-79.</title>
        <authorList>
            <person name="Sun G."/>
            <person name="Wase N."/>
            <person name="Shu S."/>
            <person name="Jenkins J."/>
            <person name="Zhou B."/>
            <person name="Torres-Rodriguez J."/>
            <person name="Chen C."/>
            <person name="Sandor L."/>
            <person name="Plott C."/>
            <person name="Yoshinga Y."/>
            <person name="Daum C."/>
            <person name="Qi P."/>
            <person name="Barry K."/>
            <person name="Lipzen A."/>
            <person name="Berry L."/>
            <person name="Pedersen C."/>
            <person name="Gottilla T."/>
            <person name="Foltz A."/>
            <person name="Yu H."/>
            <person name="O'Malley R."/>
            <person name="Zhang C."/>
            <person name="Devos K."/>
            <person name="Sigmon B."/>
            <person name="Yu B."/>
            <person name="Obata T."/>
            <person name="Schmutz J."/>
            <person name="Schnable J."/>
        </authorList>
    </citation>
    <scope>NUCLEOTIDE SEQUENCE [LARGE SCALE GENOMIC DNA]</scope>
    <source>
        <strain evidence="3">cv. 540-79</strain>
    </source>
</reference>
<evidence type="ECO:0000313" key="3">
    <source>
        <dbReference type="Proteomes" id="UP001164776"/>
    </source>
</evidence>
<gene>
    <name evidence="2" type="ORF">BS78_K304300</name>
</gene>
<feature type="compositionally biased region" description="Low complexity" evidence="1">
    <location>
        <begin position="27"/>
        <end position="37"/>
    </location>
</feature>
<evidence type="ECO:0000256" key="1">
    <source>
        <dbReference type="SAM" id="MobiDB-lite"/>
    </source>
</evidence>
<dbReference type="AlphaFoldDB" id="A0A9W8CG18"/>
<evidence type="ECO:0000313" key="2">
    <source>
        <dbReference type="EMBL" id="KAJ1256810.1"/>
    </source>
</evidence>
<organism evidence="2 3">
    <name type="scientific">Paspalum vaginatum</name>
    <name type="common">seashore paspalum</name>
    <dbReference type="NCBI Taxonomy" id="158149"/>
    <lineage>
        <taxon>Eukaryota</taxon>
        <taxon>Viridiplantae</taxon>
        <taxon>Streptophyta</taxon>
        <taxon>Embryophyta</taxon>
        <taxon>Tracheophyta</taxon>
        <taxon>Spermatophyta</taxon>
        <taxon>Magnoliopsida</taxon>
        <taxon>Liliopsida</taxon>
        <taxon>Poales</taxon>
        <taxon>Poaceae</taxon>
        <taxon>PACMAD clade</taxon>
        <taxon>Panicoideae</taxon>
        <taxon>Andropogonodae</taxon>
        <taxon>Paspaleae</taxon>
        <taxon>Paspalinae</taxon>
        <taxon>Paspalum</taxon>
    </lineage>
</organism>
<comment type="caution">
    <text evidence="2">The sequence shown here is derived from an EMBL/GenBank/DDBJ whole genome shotgun (WGS) entry which is preliminary data.</text>
</comment>
<protein>
    <submittedName>
        <fullName evidence="2">Uncharacterized protein</fullName>
    </submittedName>
</protein>
<dbReference type="EMBL" id="MU629474">
    <property type="protein sequence ID" value="KAJ1256810.1"/>
    <property type="molecule type" value="Genomic_DNA"/>
</dbReference>
<keyword evidence="3" id="KW-1185">Reference proteome</keyword>
<proteinExistence type="predicted"/>
<name>A0A9W8CG18_9POAL</name>
<sequence>MPRCAAAVRSGAAPAENGGAPLRSEAAPHGPAHRAPPQLWRPTRAHTGPGVPARGGGAARSLDGLPPLRPSTLWPQRASVLRRPVGHSPRYGLLAGWLAGGTGIRAPPASSLSFLFAHPLHLGVLLSFSLVFSPFSLPRRAPRVCRLSAPRIREVGLLVGLLGCGSVGPSSSSPRAGHAVRVGPAGPEEAVGLQLDAVCASDESRTGLRGTAPAPSPA</sequence>
<feature type="region of interest" description="Disordered" evidence="1">
    <location>
        <begin position="1"/>
        <end position="70"/>
    </location>
</feature>